<proteinExistence type="predicted"/>
<dbReference type="EMBL" id="JANSHE010003191">
    <property type="protein sequence ID" value="KAJ2987197.1"/>
    <property type="molecule type" value="Genomic_DNA"/>
</dbReference>
<reference evidence="1" key="1">
    <citation type="submission" date="2022-08" db="EMBL/GenBank/DDBJ databases">
        <title>Genome Sequence of Pycnoporus sanguineus.</title>
        <authorList>
            <person name="Buettner E."/>
        </authorList>
    </citation>
    <scope>NUCLEOTIDE SEQUENCE</scope>
    <source>
        <strain evidence="1">CG-C14</strain>
    </source>
</reference>
<protein>
    <submittedName>
        <fullName evidence="1">Uncharacterized protein</fullName>
    </submittedName>
</protein>
<organism evidence="1 2">
    <name type="scientific">Trametes sanguinea</name>
    <dbReference type="NCBI Taxonomy" id="158606"/>
    <lineage>
        <taxon>Eukaryota</taxon>
        <taxon>Fungi</taxon>
        <taxon>Dikarya</taxon>
        <taxon>Basidiomycota</taxon>
        <taxon>Agaricomycotina</taxon>
        <taxon>Agaricomycetes</taxon>
        <taxon>Polyporales</taxon>
        <taxon>Polyporaceae</taxon>
        <taxon>Trametes</taxon>
    </lineage>
</organism>
<comment type="caution">
    <text evidence="1">The sequence shown here is derived from an EMBL/GenBank/DDBJ whole genome shotgun (WGS) entry which is preliminary data.</text>
</comment>
<dbReference type="Proteomes" id="UP001144978">
    <property type="component" value="Unassembled WGS sequence"/>
</dbReference>
<name>A0ACC1P879_9APHY</name>
<evidence type="ECO:0000313" key="1">
    <source>
        <dbReference type="EMBL" id="KAJ2987197.1"/>
    </source>
</evidence>
<gene>
    <name evidence="1" type="ORF">NUW54_g9498</name>
</gene>
<keyword evidence="2" id="KW-1185">Reference proteome</keyword>
<accession>A0ACC1P879</accession>
<sequence length="291" mass="30204">MFPNSSILIPLVTRLRTSGDIDPSGAIPPMPIAGFILIPGPMPIPGFMPMPGPGPRWMGDAADARHAGRASSADAAGCGGAKPPQGGGQQAPAKDSTLTESSIVSYLGMIITSIALTSRVGGHTKEQERRTIPPIHAPPAEPCVLARTRAGDAAHRSNEQLYEFAKHELAGCVPAPSCEAYVTRTAPRKPCEPPGTPQACGPRRAIPGVESSGCVRASFAMGGSPSCASPTGRSGRRPALEARDRVRRRNEDRGGLNARGALLGAELADTEKHGKPTRDAAVAARPLVGER</sequence>
<evidence type="ECO:0000313" key="2">
    <source>
        <dbReference type="Proteomes" id="UP001144978"/>
    </source>
</evidence>